<accession>A0A6M1T347</accession>
<sequence>MEKGKELAKTNVTATDEKKSVEKREEYIDNFTAKLKEWNRELERFEINNERKLTQLRQKMDKSISQLKAERDKLNNKLDRVEIVGRENFKNLQKDLDTLWEDLKEGFSAVKKELKRHD</sequence>
<evidence type="ECO:0000256" key="1">
    <source>
        <dbReference type="SAM" id="Coils"/>
    </source>
</evidence>
<dbReference type="RefSeq" id="WP_165271030.1">
    <property type="nucleotide sequence ID" value="NZ_JAALLS010000026.1"/>
</dbReference>
<feature type="coiled-coil region" evidence="1">
    <location>
        <begin position="21"/>
        <end position="84"/>
    </location>
</feature>
<name>A0A6M1T347_9BACT</name>
<dbReference type="EMBL" id="JAALLS010000026">
    <property type="protein sequence ID" value="NGP89856.1"/>
    <property type="molecule type" value="Genomic_DNA"/>
</dbReference>
<evidence type="ECO:0000313" key="3">
    <source>
        <dbReference type="Proteomes" id="UP000479132"/>
    </source>
</evidence>
<keyword evidence="3" id="KW-1185">Reference proteome</keyword>
<comment type="caution">
    <text evidence="2">The sequence shown here is derived from an EMBL/GenBank/DDBJ whole genome shotgun (WGS) entry which is preliminary data.</text>
</comment>
<reference evidence="2 3" key="1">
    <citation type="submission" date="2020-02" db="EMBL/GenBank/DDBJ databases">
        <title>Aliifodinibius halophilus 2W32, complete genome.</title>
        <authorList>
            <person name="Li Y."/>
            <person name="Wu S."/>
        </authorList>
    </citation>
    <scope>NUCLEOTIDE SEQUENCE [LARGE SCALE GENOMIC DNA]</scope>
    <source>
        <strain evidence="2 3">2W32</strain>
    </source>
</reference>
<dbReference type="AlphaFoldDB" id="A0A6M1T347"/>
<gene>
    <name evidence="2" type="ORF">G3569_15970</name>
</gene>
<dbReference type="Proteomes" id="UP000479132">
    <property type="component" value="Unassembled WGS sequence"/>
</dbReference>
<evidence type="ECO:0008006" key="4">
    <source>
        <dbReference type="Google" id="ProtNLM"/>
    </source>
</evidence>
<proteinExistence type="predicted"/>
<organism evidence="2 3">
    <name type="scientific">Fodinibius halophilus</name>
    <dbReference type="NCBI Taxonomy" id="1736908"/>
    <lineage>
        <taxon>Bacteria</taxon>
        <taxon>Pseudomonadati</taxon>
        <taxon>Balneolota</taxon>
        <taxon>Balneolia</taxon>
        <taxon>Balneolales</taxon>
        <taxon>Balneolaceae</taxon>
        <taxon>Fodinibius</taxon>
    </lineage>
</organism>
<evidence type="ECO:0000313" key="2">
    <source>
        <dbReference type="EMBL" id="NGP89856.1"/>
    </source>
</evidence>
<protein>
    <recommendedName>
        <fullName evidence="4">Coiled coil domain-containing protein</fullName>
    </recommendedName>
</protein>
<keyword evidence="1" id="KW-0175">Coiled coil</keyword>